<feature type="domain" description="GGDEF" evidence="5">
    <location>
        <begin position="308"/>
        <end position="453"/>
    </location>
</feature>
<dbReference type="Gene3D" id="3.30.70.270">
    <property type="match status" value="1"/>
</dbReference>
<keyword evidence="4" id="KW-1133">Transmembrane helix</keyword>
<dbReference type="GO" id="GO:0005886">
    <property type="term" value="C:plasma membrane"/>
    <property type="evidence" value="ECO:0007669"/>
    <property type="project" value="TreeGrafter"/>
</dbReference>
<gene>
    <name evidence="6" type="ORF">SAMN02745729_11656</name>
</gene>
<evidence type="ECO:0000256" key="2">
    <source>
        <dbReference type="ARBA" id="ARBA00012528"/>
    </source>
</evidence>
<dbReference type="EMBL" id="FNRJ01000016">
    <property type="protein sequence ID" value="SEB08771.1"/>
    <property type="molecule type" value="Genomic_DNA"/>
</dbReference>
<dbReference type="GO" id="GO:0052621">
    <property type="term" value="F:diguanylate cyclase activity"/>
    <property type="evidence" value="ECO:0007669"/>
    <property type="project" value="UniProtKB-EC"/>
</dbReference>
<dbReference type="InterPro" id="IPR038188">
    <property type="entry name" value="TorS_sensor_sf"/>
</dbReference>
<comment type="catalytic activity">
    <reaction evidence="3">
        <text>2 GTP = 3',3'-c-di-GMP + 2 diphosphate</text>
        <dbReference type="Rhea" id="RHEA:24898"/>
        <dbReference type="ChEBI" id="CHEBI:33019"/>
        <dbReference type="ChEBI" id="CHEBI:37565"/>
        <dbReference type="ChEBI" id="CHEBI:58805"/>
        <dbReference type="EC" id="2.7.7.65"/>
    </reaction>
</comment>
<reference evidence="7" key="1">
    <citation type="submission" date="2016-10" db="EMBL/GenBank/DDBJ databases">
        <authorList>
            <person name="Varghese N."/>
            <person name="Submissions S."/>
        </authorList>
    </citation>
    <scope>NUCLEOTIDE SEQUENCE [LARGE SCALE GENOMIC DNA]</scope>
    <source>
        <strain evidence="7">DSM 11526</strain>
    </source>
</reference>
<dbReference type="InterPro" id="IPR029787">
    <property type="entry name" value="Nucleotide_cyclase"/>
</dbReference>
<dbReference type="Gene3D" id="1.20.58.920">
    <property type="match status" value="1"/>
</dbReference>
<dbReference type="GO" id="GO:1902201">
    <property type="term" value="P:negative regulation of bacterial-type flagellum-dependent cell motility"/>
    <property type="evidence" value="ECO:0007669"/>
    <property type="project" value="TreeGrafter"/>
</dbReference>
<evidence type="ECO:0000256" key="3">
    <source>
        <dbReference type="ARBA" id="ARBA00034247"/>
    </source>
</evidence>
<dbReference type="Pfam" id="PF00990">
    <property type="entry name" value="GGDEF"/>
    <property type="match status" value="1"/>
</dbReference>
<comment type="cofactor">
    <cofactor evidence="1">
        <name>Mg(2+)</name>
        <dbReference type="ChEBI" id="CHEBI:18420"/>
    </cofactor>
</comment>
<dbReference type="AlphaFoldDB" id="A0A1H4GHL4"/>
<dbReference type="PANTHER" id="PTHR45138">
    <property type="entry name" value="REGULATORY COMPONENTS OF SENSORY TRANSDUCTION SYSTEM"/>
    <property type="match status" value="1"/>
</dbReference>
<keyword evidence="4" id="KW-0472">Membrane</keyword>
<organism evidence="6 7">
    <name type="scientific">Marinobacterium iners DSM 11526</name>
    <dbReference type="NCBI Taxonomy" id="1122198"/>
    <lineage>
        <taxon>Bacteria</taxon>
        <taxon>Pseudomonadati</taxon>
        <taxon>Pseudomonadota</taxon>
        <taxon>Gammaproteobacteria</taxon>
        <taxon>Oceanospirillales</taxon>
        <taxon>Oceanospirillaceae</taxon>
        <taxon>Marinobacterium</taxon>
    </lineage>
</organism>
<dbReference type="GO" id="GO:0043709">
    <property type="term" value="P:cell adhesion involved in single-species biofilm formation"/>
    <property type="evidence" value="ECO:0007669"/>
    <property type="project" value="TreeGrafter"/>
</dbReference>
<dbReference type="InterPro" id="IPR043128">
    <property type="entry name" value="Rev_trsase/Diguanyl_cyclase"/>
</dbReference>
<dbReference type="PROSITE" id="PS50887">
    <property type="entry name" value="GGDEF"/>
    <property type="match status" value="1"/>
</dbReference>
<dbReference type="InterPro" id="IPR050469">
    <property type="entry name" value="Diguanylate_Cyclase"/>
</dbReference>
<dbReference type="STRING" id="1122198.SAMN02745729_11656"/>
<evidence type="ECO:0000256" key="1">
    <source>
        <dbReference type="ARBA" id="ARBA00001946"/>
    </source>
</evidence>
<feature type="transmembrane region" description="Helical" evidence="4">
    <location>
        <begin position="198"/>
        <end position="220"/>
    </location>
</feature>
<dbReference type="SUPFAM" id="SSF55073">
    <property type="entry name" value="Nucleotide cyclase"/>
    <property type="match status" value="1"/>
</dbReference>
<dbReference type="CDD" id="cd01949">
    <property type="entry name" value="GGDEF"/>
    <property type="match status" value="1"/>
</dbReference>
<dbReference type="NCBIfam" id="TIGR00254">
    <property type="entry name" value="GGDEF"/>
    <property type="match status" value="1"/>
</dbReference>
<evidence type="ECO:0000313" key="7">
    <source>
        <dbReference type="Proteomes" id="UP000242469"/>
    </source>
</evidence>
<sequence length="460" mass="51488">MIHRRVGLGLTTKTLGMTMMILALIIGVTAIMSRAFERLHDQVDTLTSTEMENLMTSVRLVQQAESLNSLGFGLSVANNHTERRQALINLTDRTLWVNQLTDRLAQQGGNPDLINQVRETQAQLQSNIDELNDLVSQRIDTGRQAGLERQIRALSHNNRELAGQLAILMGYFSATMRQQMVMQSEQLAAEINVQQRNLIALALLLLVFALLAGVYFEVVVVRRILQMQRNVSAPIVDVDAFDTHGGDEISSLAKTVRSYVQRIQHQEARMREAHQELTFLAEHDVLTGLANRRHFQAAARRLLRQSYQPLCVAIGDIDHFKKVNDRFGHATGDQVLIEVSRQLSEGLRESDILARFGGEEFAIILTTGSLEAGYQVLDKLRSLIAEKPFLSSQKHKIHLSMSFGVALVDATVLQSETDDQRTERLLDAALHEADKALYDAKRQGRNKVALAPKTVYAQAL</sequence>
<evidence type="ECO:0000313" key="6">
    <source>
        <dbReference type="EMBL" id="SEB08771.1"/>
    </source>
</evidence>
<accession>A0A1H4GHL4</accession>
<name>A0A1H4GHL4_9GAMM</name>
<keyword evidence="7" id="KW-1185">Reference proteome</keyword>
<dbReference type="FunFam" id="3.30.70.270:FF:000001">
    <property type="entry name" value="Diguanylate cyclase domain protein"/>
    <property type="match status" value="1"/>
</dbReference>
<dbReference type="InterPro" id="IPR000160">
    <property type="entry name" value="GGDEF_dom"/>
</dbReference>
<dbReference type="Proteomes" id="UP000242469">
    <property type="component" value="Unassembled WGS sequence"/>
</dbReference>
<evidence type="ECO:0000256" key="4">
    <source>
        <dbReference type="SAM" id="Phobius"/>
    </source>
</evidence>
<dbReference type="PANTHER" id="PTHR45138:SF9">
    <property type="entry name" value="DIGUANYLATE CYCLASE DGCM-RELATED"/>
    <property type="match status" value="1"/>
</dbReference>
<dbReference type="SMART" id="SM00267">
    <property type="entry name" value="GGDEF"/>
    <property type="match status" value="1"/>
</dbReference>
<feature type="transmembrane region" description="Helical" evidence="4">
    <location>
        <begin position="14"/>
        <end position="32"/>
    </location>
</feature>
<proteinExistence type="predicted"/>
<keyword evidence="4" id="KW-0812">Transmembrane</keyword>
<evidence type="ECO:0000259" key="5">
    <source>
        <dbReference type="PROSITE" id="PS50887"/>
    </source>
</evidence>
<dbReference type="EC" id="2.7.7.65" evidence="2"/>
<protein>
    <recommendedName>
        <fullName evidence="2">diguanylate cyclase</fullName>
        <ecNumber evidence="2">2.7.7.65</ecNumber>
    </recommendedName>
</protein>